<reference evidence="1 2" key="1">
    <citation type="submission" date="2015-08" db="EMBL/GenBank/DDBJ databases">
        <title>Whole genome sequence of Flavobacterium akiainvivens IK-1T, from decaying Wikstroemia oahuensis, an endemic Hawaiian shrub.</title>
        <authorList>
            <person name="Wan X."/>
            <person name="Hou S."/>
            <person name="Saito J."/>
            <person name="Donachie S."/>
        </authorList>
    </citation>
    <scope>NUCLEOTIDE SEQUENCE [LARGE SCALE GENOMIC DNA]</scope>
    <source>
        <strain evidence="1 2">IK-1</strain>
    </source>
</reference>
<proteinExistence type="predicted"/>
<dbReference type="PATRIC" id="fig|1202724.3.peg.2544"/>
<sequence length="180" mass="21125">MIMKFKKYLYLIIFLPFFCSAQSLNWKIAKEDQKKVLFVEDTVLIKEFFKELIPKEISVAEDSIPNTFDKISIESALLQDDNGKILKDYYYVMCRNFKLKLKIAILLKKEGKDFIMFYDSPTLSHHELDMNKCFLTCYGTNEDCYPQLYIDKGAEYWTSSAYSYCNPDSPCKQTIGLLQL</sequence>
<keyword evidence="2" id="KW-1185">Reference proteome</keyword>
<evidence type="ECO:0000313" key="2">
    <source>
        <dbReference type="Proteomes" id="UP000037755"/>
    </source>
</evidence>
<dbReference type="STRING" id="1202724.AM493_12280"/>
<evidence type="ECO:0000313" key="1">
    <source>
        <dbReference type="EMBL" id="KOS06719.1"/>
    </source>
</evidence>
<dbReference type="AlphaFoldDB" id="A0A0M9VIK5"/>
<dbReference type="EMBL" id="LIYD01000005">
    <property type="protein sequence ID" value="KOS06719.1"/>
    <property type="molecule type" value="Genomic_DNA"/>
</dbReference>
<gene>
    <name evidence="1" type="ORF">AM493_12280</name>
</gene>
<name>A0A0M9VIK5_9FLAO</name>
<accession>A0A0M9VIK5</accession>
<organism evidence="1 2">
    <name type="scientific">Flavobacterium akiainvivens</name>
    <dbReference type="NCBI Taxonomy" id="1202724"/>
    <lineage>
        <taxon>Bacteria</taxon>
        <taxon>Pseudomonadati</taxon>
        <taxon>Bacteroidota</taxon>
        <taxon>Flavobacteriia</taxon>
        <taxon>Flavobacteriales</taxon>
        <taxon>Flavobacteriaceae</taxon>
        <taxon>Flavobacterium</taxon>
    </lineage>
</organism>
<dbReference type="Proteomes" id="UP000037755">
    <property type="component" value="Unassembled WGS sequence"/>
</dbReference>
<comment type="caution">
    <text evidence="1">The sequence shown here is derived from an EMBL/GenBank/DDBJ whole genome shotgun (WGS) entry which is preliminary data.</text>
</comment>
<protein>
    <submittedName>
        <fullName evidence="1">Uncharacterized protein</fullName>
    </submittedName>
</protein>